<dbReference type="InterPro" id="IPR050487">
    <property type="entry name" value="FtsQ_DivIB"/>
</dbReference>
<evidence type="ECO:0000256" key="5">
    <source>
        <dbReference type="ARBA" id="ARBA00022989"/>
    </source>
</evidence>
<keyword evidence="3 9" id="KW-0132">Cell division</keyword>
<gene>
    <name evidence="9" type="primary">ftsQ_11</name>
    <name evidence="9" type="ORF">SDC9_164769</name>
</gene>
<accession>A0A645FUF6</accession>
<reference evidence="9" key="1">
    <citation type="submission" date="2019-08" db="EMBL/GenBank/DDBJ databases">
        <authorList>
            <person name="Kucharzyk K."/>
            <person name="Murdoch R.W."/>
            <person name="Higgins S."/>
            <person name="Loffler F."/>
        </authorList>
    </citation>
    <scope>NUCLEOTIDE SEQUENCE</scope>
</reference>
<keyword evidence="4" id="KW-0812">Transmembrane</keyword>
<dbReference type="GO" id="GO:0005886">
    <property type="term" value="C:plasma membrane"/>
    <property type="evidence" value="ECO:0007669"/>
    <property type="project" value="TreeGrafter"/>
</dbReference>
<dbReference type="AlphaFoldDB" id="A0A645FUF6"/>
<dbReference type="InterPro" id="IPR034746">
    <property type="entry name" value="POTRA"/>
</dbReference>
<evidence type="ECO:0000256" key="7">
    <source>
        <dbReference type="ARBA" id="ARBA00023306"/>
    </source>
</evidence>
<name>A0A645FUF6_9ZZZZ</name>
<sequence>MLVAAAVWVVALSPVFATRTVVVRGTSLLTADQVTTAAAVPSGVPLVRQDTAASAARVRTLAPVRDVAVSRSWPDTIALQITERTPVVVFPVNGTYLLVDAEGQAYAQVAAAPADVLQAGGRADDSAVTSAVGRTMATLPASVRSQVRDVRADSPAAVTLELDKGRTVVWGGPEDPQLKGQVLDVLLKQVGGAKVYDVSAPAFPTTR</sequence>
<organism evidence="9">
    <name type="scientific">bioreactor metagenome</name>
    <dbReference type="NCBI Taxonomy" id="1076179"/>
    <lineage>
        <taxon>unclassified sequences</taxon>
        <taxon>metagenomes</taxon>
        <taxon>ecological metagenomes</taxon>
    </lineage>
</organism>
<comment type="subcellular location">
    <subcellularLocation>
        <location evidence="1">Membrane</location>
    </subcellularLocation>
</comment>
<proteinExistence type="predicted"/>
<evidence type="ECO:0000256" key="6">
    <source>
        <dbReference type="ARBA" id="ARBA00023136"/>
    </source>
</evidence>
<evidence type="ECO:0000313" key="9">
    <source>
        <dbReference type="EMBL" id="MPN17416.1"/>
    </source>
</evidence>
<evidence type="ECO:0000256" key="3">
    <source>
        <dbReference type="ARBA" id="ARBA00022618"/>
    </source>
</evidence>
<dbReference type="PANTHER" id="PTHR37820">
    <property type="entry name" value="CELL DIVISION PROTEIN DIVIB"/>
    <property type="match status" value="1"/>
</dbReference>
<dbReference type="InterPro" id="IPR013685">
    <property type="entry name" value="POTRA_FtsQ_type"/>
</dbReference>
<keyword evidence="6" id="KW-0472">Membrane</keyword>
<protein>
    <submittedName>
        <fullName evidence="9">Cell division protein FtsQ</fullName>
    </submittedName>
</protein>
<dbReference type="InterPro" id="IPR005548">
    <property type="entry name" value="Cell_div_FtsQ/DivIB_C"/>
</dbReference>
<keyword evidence="2" id="KW-1003">Cell membrane</keyword>
<evidence type="ECO:0000259" key="8">
    <source>
        <dbReference type="PROSITE" id="PS51779"/>
    </source>
</evidence>
<evidence type="ECO:0000256" key="4">
    <source>
        <dbReference type="ARBA" id="ARBA00022692"/>
    </source>
</evidence>
<keyword evidence="5" id="KW-1133">Transmembrane helix</keyword>
<dbReference type="Pfam" id="PF03799">
    <property type="entry name" value="FtsQ_DivIB_C"/>
    <property type="match status" value="1"/>
</dbReference>
<dbReference type="PROSITE" id="PS51779">
    <property type="entry name" value="POTRA"/>
    <property type="match status" value="1"/>
</dbReference>
<dbReference type="PANTHER" id="PTHR37820:SF1">
    <property type="entry name" value="CELL DIVISION PROTEIN FTSQ"/>
    <property type="match status" value="1"/>
</dbReference>
<evidence type="ECO:0000256" key="2">
    <source>
        <dbReference type="ARBA" id="ARBA00022475"/>
    </source>
</evidence>
<dbReference type="Pfam" id="PF08478">
    <property type="entry name" value="POTRA_1"/>
    <property type="match status" value="1"/>
</dbReference>
<dbReference type="Gene3D" id="3.10.20.310">
    <property type="entry name" value="membrane protein fhac"/>
    <property type="match status" value="1"/>
</dbReference>
<evidence type="ECO:0000256" key="1">
    <source>
        <dbReference type="ARBA" id="ARBA00004370"/>
    </source>
</evidence>
<comment type="caution">
    <text evidence="9">The sequence shown here is derived from an EMBL/GenBank/DDBJ whole genome shotgun (WGS) entry which is preliminary data.</text>
</comment>
<keyword evidence="7" id="KW-0131">Cell cycle</keyword>
<dbReference type="GO" id="GO:0051301">
    <property type="term" value="P:cell division"/>
    <property type="evidence" value="ECO:0007669"/>
    <property type="project" value="UniProtKB-KW"/>
</dbReference>
<feature type="domain" description="POTRA" evidence="8">
    <location>
        <begin position="16"/>
        <end position="84"/>
    </location>
</feature>
<dbReference type="EMBL" id="VSSQ01064541">
    <property type="protein sequence ID" value="MPN17416.1"/>
    <property type="molecule type" value="Genomic_DNA"/>
</dbReference>